<gene>
    <name evidence="1" type="ORF">PQR57_09670</name>
</gene>
<reference evidence="1 2" key="1">
    <citation type="journal article" date="2024" name="Chem. Sci.">
        <title>Discovery of megapolipeptins by genome mining of a Burkholderiales bacteria collection.</title>
        <authorList>
            <person name="Paulo B.S."/>
            <person name="Recchia M.J.J."/>
            <person name="Lee S."/>
            <person name="Fergusson C.H."/>
            <person name="Romanowski S.B."/>
            <person name="Hernandez A."/>
            <person name="Krull N."/>
            <person name="Liu D.Y."/>
            <person name="Cavanagh H."/>
            <person name="Bos A."/>
            <person name="Gray C.A."/>
            <person name="Murphy B.T."/>
            <person name="Linington R.G."/>
            <person name="Eustaquio A.S."/>
        </authorList>
    </citation>
    <scope>NUCLEOTIDE SEQUENCE [LARGE SCALE GENOMIC DNA]</scope>
    <source>
        <strain evidence="1 2">RL17-350-BIC-A</strain>
    </source>
</reference>
<dbReference type="Proteomes" id="UP001629230">
    <property type="component" value="Unassembled WGS sequence"/>
</dbReference>
<sequence>MARAIEARPRLVFSPQAFLVADATIDLKVIQGSAARRGSGSIVAAGD</sequence>
<organism evidence="1 2">
    <name type="scientific">Paraburkholderia dipogonis</name>
    <dbReference type="NCBI Taxonomy" id="1211383"/>
    <lineage>
        <taxon>Bacteria</taxon>
        <taxon>Pseudomonadati</taxon>
        <taxon>Pseudomonadota</taxon>
        <taxon>Betaproteobacteria</taxon>
        <taxon>Burkholderiales</taxon>
        <taxon>Burkholderiaceae</taxon>
        <taxon>Paraburkholderia</taxon>
    </lineage>
</organism>
<dbReference type="EMBL" id="JAQQEZ010000005">
    <property type="protein sequence ID" value="MFM0001285.1"/>
    <property type="molecule type" value="Genomic_DNA"/>
</dbReference>
<evidence type="ECO:0000313" key="1">
    <source>
        <dbReference type="EMBL" id="MFM0001285.1"/>
    </source>
</evidence>
<comment type="caution">
    <text evidence="1">The sequence shown here is derived from an EMBL/GenBank/DDBJ whole genome shotgun (WGS) entry which is preliminary data.</text>
</comment>
<dbReference type="RefSeq" id="WP_408176753.1">
    <property type="nucleotide sequence ID" value="NZ_JAQQEZ010000005.1"/>
</dbReference>
<accession>A0ABW9ALI8</accession>
<name>A0ABW9ALI8_9BURK</name>
<evidence type="ECO:0000313" key="2">
    <source>
        <dbReference type="Proteomes" id="UP001629230"/>
    </source>
</evidence>
<protein>
    <submittedName>
        <fullName evidence="1">Uncharacterized protein</fullName>
    </submittedName>
</protein>
<proteinExistence type="predicted"/>
<keyword evidence="2" id="KW-1185">Reference proteome</keyword>